<keyword evidence="5" id="KW-0539">Nucleus</keyword>
<dbReference type="GO" id="GO:0005634">
    <property type="term" value="C:nucleus"/>
    <property type="evidence" value="ECO:0007669"/>
    <property type="project" value="UniProtKB-SubCell"/>
</dbReference>
<name>W9RZU1_9ROSA</name>
<dbReference type="EMBL" id="KE345873">
    <property type="protein sequence ID" value="EXC19551.1"/>
    <property type="molecule type" value="Genomic_DNA"/>
</dbReference>
<reference evidence="8" key="1">
    <citation type="submission" date="2013-01" db="EMBL/GenBank/DDBJ databases">
        <title>Draft Genome Sequence of a Mulberry Tree, Morus notabilis C.K. Schneid.</title>
        <authorList>
            <person name="He N."/>
            <person name="Zhao S."/>
        </authorList>
    </citation>
    <scope>NUCLEOTIDE SEQUENCE</scope>
</reference>
<evidence type="ECO:0000256" key="2">
    <source>
        <dbReference type="ARBA" id="ARBA00022491"/>
    </source>
</evidence>
<protein>
    <recommendedName>
        <fullName evidence="6">OVATE domain-containing protein</fullName>
    </recommendedName>
</protein>
<keyword evidence="2" id="KW-0678">Repressor</keyword>
<evidence type="ECO:0000259" key="6">
    <source>
        <dbReference type="PROSITE" id="PS51754"/>
    </source>
</evidence>
<evidence type="ECO:0000256" key="5">
    <source>
        <dbReference type="ARBA" id="ARBA00023242"/>
    </source>
</evidence>
<dbReference type="GO" id="GO:0045892">
    <property type="term" value="P:negative regulation of DNA-templated transcription"/>
    <property type="evidence" value="ECO:0007669"/>
    <property type="project" value="InterPro"/>
</dbReference>
<organism evidence="7 8">
    <name type="scientific">Morus notabilis</name>
    <dbReference type="NCBI Taxonomy" id="981085"/>
    <lineage>
        <taxon>Eukaryota</taxon>
        <taxon>Viridiplantae</taxon>
        <taxon>Streptophyta</taxon>
        <taxon>Embryophyta</taxon>
        <taxon>Tracheophyta</taxon>
        <taxon>Spermatophyta</taxon>
        <taxon>Magnoliopsida</taxon>
        <taxon>eudicotyledons</taxon>
        <taxon>Gunneridae</taxon>
        <taxon>Pentapetalae</taxon>
        <taxon>rosids</taxon>
        <taxon>fabids</taxon>
        <taxon>Rosales</taxon>
        <taxon>Moraceae</taxon>
        <taxon>Moreae</taxon>
        <taxon>Morus</taxon>
    </lineage>
</organism>
<comment type="subcellular location">
    <subcellularLocation>
        <location evidence="1">Nucleus</location>
    </subcellularLocation>
</comment>
<dbReference type="PROSITE" id="PS51754">
    <property type="entry name" value="OVATE"/>
    <property type="match status" value="1"/>
</dbReference>
<evidence type="ECO:0000256" key="4">
    <source>
        <dbReference type="ARBA" id="ARBA00023163"/>
    </source>
</evidence>
<dbReference type="InterPro" id="IPR006458">
    <property type="entry name" value="Ovate_C"/>
</dbReference>
<dbReference type="Proteomes" id="UP000030645">
    <property type="component" value="Unassembled WGS sequence"/>
</dbReference>
<keyword evidence="3" id="KW-0805">Transcription regulation</keyword>
<dbReference type="STRING" id="981085.W9RZU1"/>
<dbReference type="InterPro" id="IPR044686">
    <property type="entry name" value="OFP17"/>
</dbReference>
<keyword evidence="4" id="KW-0804">Transcription</keyword>
<feature type="domain" description="OVATE" evidence="6">
    <location>
        <begin position="114"/>
        <end position="174"/>
    </location>
</feature>
<dbReference type="PANTHER" id="PTHR34042">
    <property type="entry name" value="TRANSCRIPTION REPRESSOR OFP17"/>
    <property type="match status" value="1"/>
</dbReference>
<dbReference type="OrthoDB" id="1871608at2759"/>
<sequence>MKVKALTSFKSKILKPCRRLLPAFKFKLKKPIFIRSLQLRPHNNSKKITKPTKNRITSLFSALRFRRKTSEMDRLVQLKSFSETSGGEGMLFPSPLTPAYVKINKADKREAYSGLEDVEDACRSFENYLVEMIVEEGKLRDLMDVEELLYYWKNLKCPVFIDLVSRFYGELCKDLFSTETDGVDSR</sequence>
<proteinExistence type="predicted"/>
<accession>W9RZU1</accession>
<evidence type="ECO:0000256" key="3">
    <source>
        <dbReference type="ARBA" id="ARBA00023015"/>
    </source>
</evidence>
<evidence type="ECO:0000313" key="7">
    <source>
        <dbReference type="EMBL" id="EXC19551.1"/>
    </source>
</evidence>
<gene>
    <name evidence="7" type="ORF">L484_010682</name>
</gene>
<evidence type="ECO:0000313" key="8">
    <source>
        <dbReference type="Proteomes" id="UP000030645"/>
    </source>
</evidence>
<dbReference type="PANTHER" id="PTHR34042:SF1">
    <property type="entry name" value="TRANSCRIPTION REPRESSOR OFP17"/>
    <property type="match status" value="1"/>
</dbReference>
<keyword evidence="8" id="KW-1185">Reference proteome</keyword>
<dbReference type="eggNOG" id="ENOG502RZCU">
    <property type="taxonomic scope" value="Eukaryota"/>
</dbReference>
<evidence type="ECO:0000256" key="1">
    <source>
        <dbReference type="ARBA" id="ARBA00004123"/>
    </source>
</evidence>
<dbReference type="KEGG" id="mnt:21393971"/>
<dbReference type="AlphaFoldDB" id="W9RZU1"/>